<dbReference type="Proteomes" id="UP000308349">
    <property type="component" value="Unassembled WGS sequence"/>
</dbReference>
<comment type="caution">
    <text evidence="1">The sequence shown here is derived from an EMBL/GenBank/DDBJ whole genome shotgun (WGS) entry which is preliminary data.</text>
</comment>
<evidence type="ECO:0000313" key="2">
    <source>
        <dbReference type="Proteomes" id="UP000308349"/>
    </source>
</evidence>
<protein>
    <submittedName>
        <fullName evidence="1">Uncharacterized protein</fullName>
    </submittedName>
</protein>
<evidence type="ECO:0000313" key="1">
    <source>
        <dbReference type="EMBL" id="TLF92927.1"/>
    </source>
</evidence>
<organism evidence="1 2">
    <name type="scientific">Nocardia cyriacigeorgica</name>
    <dbReference type="NCBI Taxonomy" id="135487"/>
    <lineage>
        <taxon>Bacteria</taxon>
        <taxon>Bacillati</taxon>
        <taxon>Actinomycetota</taxon>
        <taxon>Actinomycetes</taxon>
        <taxon>Mycobacteriales</taxon>
        <taxon>Nocardiaceae</taxon>
        <taxon>Nocardia</taxon>
    </lineage>
</organism>
<accession>A0A5R8P4I9</accession>
<dbReference type="AlphaFoldDB" id="A0A5R8P4I9"/>
<dbReference type="RefSeq" id="WP_138459123.1">
    <property type="nucleotide sequence ID" value="NZ_JADLPY010000002.1"/>
</dbReference>
<dbReference type="EMBL" id="VBUU01000055">
    <property type="protein sequence ID" value="TLF92927.1"/>
    <property type="molecule type" value="Genomic_DNA"/>
</dbReference>
<gene>
    <name evidence="1" type="ORF">FEK35_30240</name>
</gene>
<reference evidence="1 2" key="1">
    <citation type="submission" date="2019-05" db="EMBL/GenBank/DDBJ databases">
        <title>Genomes sequences of two Nocardia cyriacigeorgica environmental isolates, type strains Nocardia asteroides ATCC 19247 and Nocardia cyriacigeorgica DSM 44484.</title>
        <authorList>
            <person name="Vautrin F."/>
            <person name="Bergeron E."/>
            <person name="Dubost A."/>
            <person name="Abrouk D."/>
            <person name="Rodriguez Nava V."/>
            <person name="Pujic P."/>
        </authorList>
    </citation>
    <scope>NUCLEOTIDE SEQUENCE [LARGE SCALE GENOMIC DNA]</scope>
    <source>
        <strain evidence="1 2">EML 1456</strain>
    </source>
</reference>
<proteinExistence type="predicted"/>
<name>A0A5R8P4I9_9NOCA</name>
<sequence>MTIEEFVLSQIRHDAAAAIGNGSGDEPSPRLCAVAAQESLFALAKHLRGLPGESMMTCLANFWADRDGFQSEWIL</sequence>